<dbReference type="CDD" id="cd24028">
    <property type="entry name" value="ASKHA_NBD_HSP70_HSPA1-like"/>
    <property type="match status" value="1"/>
</dbReference>
<dbReference type="GO" id="GO:0016887">
    <property type="term" value="F:ATP hydrolysis activity"/>
    <property type="evidence" value="ECO:0000318"/>
    <property type="project" value="GO_Central"/>
</dbReference>
<dbReference type="Gramene" id="mRNA:HanXRQr2_Chr16g0740891">
    <property type="protein sequence ID" value="mRNA:HanXRQr2_Chr16g0740891"/>
    <property type="gene ID" value="HanXRQr2_Chr16g0740891"/>
</dbReference>
<gene>
    <name evidence="4" type="ORF">HanXRQr2_Chr16g0740891</name>
</gene>
<dbReference type="FunFam" id="3.90.640.10:FF:000002">
    <property type="entry name" value="Heat shock 70 kDa"/>
    <property type="match status" value="1"/>
</dbReference>
<proteinExistence type="inferred from homology"/>
<dbReference type="AlphaFoldDB" id="A0A9K3DPT8"/>
<evidence type="ECO:0000256" key="1">
    <source>
        <dbReference type="ARBA" id="ARBA00022741"/>
    </source>
</evidence>
<dbReference type="InterPro" id="IPR043129">
    <property type="entry name" value="ATPase_NBD"/>
</dbReference>
<reference evidence="4" key="1">
    <citation type="journal article" date="2017" name="Nature">
        <title>The sunflower genome provides insights into oil metabolism, flowering and Asterid evolution.</title>
        <authorList>
            <person name="Badouin H."/>
            <person name="Gouzy J."/>
            <person name="Grassa C.J."/>
            <person name="Murat F."/>
            <person name="Staton S.E."/>
            <person name="Cottret L."/>
            <person name="Lelandais-Briere C."/>
            <person name="Owens G.L."/>
            <person name="Carrere S."/>
            <person name="Mayjonade B."/>
            <person name="Legrand L."/>
            <person name="Gill N."/>
            <person name="Kane N.C."/>
            <person name="Bowers J.E."/>
            <person name="Hubner S."/>
            <person name="Bellec A."/>
            <person name="Berard A."/>
            <person name="Berges H."/>
            <person name="Blanchet N."/>
            <person name="Boniface M.C."/>
            <person name="Brunel D."/>
            <person name="Catrice O."/>
            <person name="Chaidir N."/>
            <person name="Claudel C."/>
            <person name="Donnadieu C."/>
            <person name="Faraut T."/>
            <person name="Fievet G."/>
            <person name="Helmstetter N."/>
            <person name="King M."/>
            <person name="Knapp S.J."/>
            <person name="Lai Z."/>
            <person name="Le Paslier M.C."/>
            <person name="Lippi Y."/>
            <person name="Lorenzon L."/>
            <person name="Mandel J.R."/>
            <person name="Marage G."/>
            <person name="Marchand G."/>
            <person name="Marquand E."/>
            <person name="Bret-Mestries E."/>
            <person name="Morien E."/>
            <person name="Nambeesan S."/>
            <person name="Nguyen T."/>
            <person name="Pegot-Espagnet P."/>
            <person name="Pouilly N."/>
            <person name="Raftis F."/>
            <person name="Sallet E."/>
            <person name="Schiex T."/>
            <person name="Thomas J."/>
            <person name="Vandecasteele C."/>
            <person name="Vares D."/>
            <person name="Vear F."/>
            <person name="Vautrin S."/>
            <person name="Crespi M."/>
            <person name="Mangin B."/>
            <person name="Burke J.M."/>
            <person name="Salse J."/>
            <person name="Munos S."/>
            <person name="Vincourt P."/>
            <person name="Rieseberg L.H."/>
            <person name="Langlade N.B."/>
        </authorList>
    </citation>
    <scope>NUCLEOTIDE SEQUENCE</scope>
    <source>
        <tissue evidence="4">Leaves</tissue>
    </source>
</reference>
<dbReference type="GO" id="GO:0005737">
    <property type="term" value="C:cytoplasm"/>
    <property type="evidence" value="ECO:0000318"/>
    <property type="project" value="GO_Central"/>
</dbReference>
<keyword evidence="2 3" id="KW-0067">ATP-binding</keyword>
<dbReference type="GO" id="GO:0044183">
    <property type="term" value="F:protein folding chaperone"/>
    <property type="evidence" value="ECO:0000318"/>
    <property type="project" value="GO_Central"/>
</dbReference>
<evidence type="ECO:0000256" key="3">
    <source>
        <dbReference type="RuleBase" id="RU003322"/>
    </source>
</evidence>
<comment type="similarity">
    <text evidence="3">Belongs to the heat shock protein 70 family.</text>
</comment>
<dbReference type="InterPro" id="IPR018181">
    <property type="entry name" value="Heat_shock_70_CS"/>
</dbReference>
<reference evidence="4" key="2">
    <citation type="submission" date="2020-06" db="EMBL/GenBank/DDBJ databases">
        <title>Helianthus annuus Genome sequencing and assembly Release 2.</title>
        <authorList>
            <person name="Gouzy J."/>
            <person name="Langlade N."/>
            <person name="Munos S."/>
        </authorList>
    </citation>
    <scope>NUCLEOTIDE SEQUENCE</scope>
    <source>
        <tissue evidence="4">Leaves</tissue>
    </source>
</reference>
<dbReference type="Gene3D" id="2.60.34.10">
    <property type="entry name" value="Substrate Binding Domain Of DNAk, Chain A, domain 1"/>
    <property type="match status" value="1"/>
</dbReference>
<sequence length="534" mass="58970">MSRSVKTTAIGIDLGTTYSCVAAWFDQHNRVEIIPNEQGNNITPSCVACDDIEVLVGEGAKNQITRNPNNTVFDVKRLMGSKFSDKRLQEDIQSWPFKVIERSLEKPMIVLEHMGTEREFSPEEISSMILKNLKKAAEEFLGTPVTHAVITVPAYFNDKQRQATKDAGTLSGLNILQLINEPTAAAIAYGLDKLADRNHPPQKNVFIFDLGGGTFDVSLLTITKDGNISVKAVGGDTHLGGEDFDKAMVNHCVEEFKKRQNKDISKNARAVGRLKVACEKAKRDLSSTAQTSIEIDSLYDGIDFSIKFTRARFEELNAGFFTKCIEHVEKCLRDGDMQKQDIDDIVLVGGSTRIPKIQLMLRELFDWKQLCKSINADEAVAHGAAVLAAKLSDNGNKTVKDLILLDVTPLSLGIETNVDDMDILIPRNTPIPTTKEDVYVTMVDNQIGFTIQVYQGESRKTRDNIFLDQFHLQGVPPAPAGEQKVKVCFTIDVNGILNVSAELVSTGNKKGIIIAESGKLSKDDIEKMLKNVVL</sequence>
<dbReference type="SUPFAM" id="SSF100920">
    <property type="entry name" value="Heat shock protein 70kD (HSP70), peptide-binding domain"/>
    <property type="match status" value="1"/>
</dbReference>
<evidence type="ECO:0000256" key="2">
    <source>
        <dbReference type="ARBA" id="ARBA00022840"/>
    </source>
</evidence>
<dbReference type="Pfam" id="PF00012">
    <property type="entry name" value="HSP70"/>
    <property type="match status" value="1"/>
</dbReference>
<dbReference type="SUPFAM" id="SSF53067">
    <property type="entry name" value="Actin-like ATPase domain"/>
    <property type="match status" value="2"/>
</dbReference>
<dbReference type="GO" id="GO:0031072">
    <property type="term" value="F:heat shock protein binding"/>
    <property type="evidence" value="ECO:0000318"/>
    <property type="project" value="GO_Central"/>
</dbReference>
<keyword evidence="5" id="KW-1185">Reference proteome</keyword>
<dbReference type="FunFam" id="3.30.30.30:FF:000001">
    <property type="entry name" value="heat shock 70 kDa protein-like"/>
    <property type="match status" value="1"/>
</dbReference>
<keyword evidence="4" id="KW-0346">Stress response</keyword>
<dbReference type="Gene3D" id="3.30.30.30">
    <property type="match status" value="1"/>
</dbReference>
<dbReference type="PRINTS" id="PR00301">
    <property type="entry name" value="HEATSHOCK70"/>
</dbReference>
<dbReference type="Gene3D" id="3.30.420.40">
    <property type="match status" value="2"/>
</dbReference>
<keyword evidence="1 3" id="KW-0547">Nucleotide-binding</keyword>
<dbReference type="PROSITE" id="PS00297">
    <property type="entry name" value="HSP70_1"/>
    <property type="match status" value="1"/>
</dbReference>
<dbReference type="GO" id="GO:0140662">
    <property type="term" value="F:ATP-dependent protein folding chaperone"/>
    <property type="evidence" value="ECO:0007669"/>
    <property type="project" value="InterPro"/>
</dbReference>
<comment type="caution">
    <text evidence="4">The sequence shown here is derived from an EMBL/GenBank/DDBJ whole genome shotgun (WGS) entry which is preliminary data.</text>
</comment>
<dbReference type="InterPro" id="IPR029047">
    <property type="entry name" value="HSP70_peptide-bd_sf"/>
</dbReference>
<dbReference type="GO" id="GO:0042026">
    <property type="term" value="P:protein refolding"/>
    <property type="evidence" value="ECO:0000318"/>
    <property type="project" value="GO_Central"/>
</dbReference>
<dbReference type="OrthoDB" id="1612711at2759"/>
<organism evidence="4 5">
    <name type="scientific">Helianthus annuus</name>
    <name type="common">Common sunflower</name>
    <dbReference type="NCBI Taxonomy" id="4232"/>
    <lineage>
        <taxon>Eukaryota</taxon>
        <taxon>Viridiplantae</taxon>
        <taxon>Streptophyta</taxon>
        <taxon>Embryophyta</taxon>
        <taxon>Tracheophyta</taxon>
        <taxon>Spermatophyta</taxon>
        <taxon>Magnoliopsida</taxon>
        <taxon>eudicotyledons</taxon>
        <taxon>Gunneridae</taxon>
        <taxon>Pentapetalae</taxon>
        <taxon>asterids</taxon>
        <taxon>campanulids</taxon>
        <taxon>Asterales</taxon>
        <taxon>Asteraceae</taxon>
        <taxon>Asteroideae</taxon>
        <taxon>Heliantheae alliance</taxon>
        <taxon>Heliantheae</taxon>
        <taxon>Helianthus</taxon>
    </lineage>
</organism>
<accession>A0A9K3DPT8</accession>
<evidence type="ECO:0000313" key="5">
    <source>
        <dbReference type="Proteomes" id="UP000215914"/>
    </source>
</evidence>
<name>A0A9K3DPT8_HELAN</name>
<dbReference type="PROSITE" id="PS00329">
    <property type="entry name" value="HSP70_2"/>
    <property type="match status" value="1"/>
</dbReference>
<dbReference type="InterPro" id="IPR013126">
    <property type="entry name" value="Hsp_70_fam"/>
</dbReference>
<dbReference type="PANTHER" id="PTHR19375">
    <property type="entry name" value="HEAT SHOCK PROTEIN 70KDA"/>
    <property type="match status" value="1"/>
</dbReference>
<dbReference type="Proteomes" id="UP000215914">
    <property type="component" value="Unassembled WGS sequence"/>
</dbReference>
<evidence type="ECO:0000313" key="4">
    <source>
        <dbReference type="EMBL" id="KAF5759406.1"/>
    </source>
</evidence>
<dbReference type="FunFam" id="3.30.420.40:FF:000004">
    <property type="entry name" value="Molecular chaperone DnaK"/>
    <property type="match status" value="1"/>
</dbReference>
<dbReference type="EMBL" id="MNCJ02000331">
    <property type="protein sequence ID" value="KAF5759406.1"/>
    <property type="molecule type" value="Genomic_DNA"/>
</dbReference>
<protein>
    <submittedName>
        <fullName evidence="4">Heat shock protein 70 family</fullName>
    </submittedName>
</protein>
<dbReference type="Gene3D" id="3.90.640.10">
    <property type="entry name" value="Actin, Chain A, domain 4"/>
    <property type="match status" value="1"/>
</dbReference>
<dbReference type="GO" id="GO:0005524">
    <property type="term" value="F:ATP binding"/>
    <property type="evidence" value="ECO:0007669"/>
    <property type="project" value="UniProtKB-KW"/>
</dbReference>